<feature type="compositionally biased region" description="Polar residues" evidence="1">
    <location>
        <begin position="422"/>
        <end position="433"/>
    </location>
</feature>
<reference evidence="2 3" key="3">
    <citation type="submission" date="2019-11" db="EMBL/GenBank/DDBJ databases">
        <title>A de novo genome assembly of a pear dwarfing rootstock.</title>
        <authorList>
            <person name="Wang F."/>
            <person name="Wang J."/>
            <person name="Li S."/>
            <person name="Zhang Y."/>
            <person name="Fang M."/>
            <person name="Ma L."/>
            <person name="Zhao Y."/>
            <person name="Jiang S."/>
        </authorList>
    </citation>
    <scope>NUCLEOTIDE SEQUENCE [LARGE SCALE GENOMIC DNA]</scope>
    <source>
        <strain evidence="2">S2</strain>
        <tissue evidence="2">Leaf</tissue>
    </source>
</reference>
<dbReference type="Proteomes" id="UP000327157">
    <property type="component" value="Chromosome 15"/>
</dbReference>
<evidence type="ECO:0000256" key="1">
    <source>
        <dbReference type="SAM" id="MobiDB-lite"/>
    </source>
</evidence>
<dbReference type="OrthoDB" id="1654714at2759"/>
<evidence type="ECO:0000313" key="3">
    <source>
        <dbReference type="Proteomes" id="UP000327157"/>
    </source>
</evidence>
<sequence>MALPLIGSTNSPDTTNMKTLIGKNYDLKLTQSIQNLLSEIDKQNRKFSDFIEEFYELMQTRVDPHLEFIWVSAALTFQGRNHPKDDPLDRVSAAEDLFQLLSMCSASCGSSKSVALLAPVVRKVYNVSVDLFRRDLSLKREKKVMRKSWTSWKELEKELSTWAIGSVTMFQNCYLFDVLLRMLLEETLPVTSLLSNEDEVLLRKVLYDAIVLVEYSFLNPDPERVIHVPAELMKSIAMERLIVAHEAVEYFRENRDQRRAVSYVNAFSGSKLPSQIIKWVKKQIYVDDGAIRFNFAEWLLNLEDRGFKLFGDSIVKFRTKLALDVSKSDSLQPAASKLDGKKVDDELFYIDNKGEDEHKDEEDEKVNRSTNAVFVDAAHAMTSSEKRGRKRKGKNAEKKEKIKFVKYDLHQKSDSAGGRPSLISNDSINSGSEAENPHSDEDTE</sequence>
<reference evidence="3" key="2">
    <citation type="submission" date="2019-10" db="EMBL/GenBank/DDBJ databases">
        <title>A de novo genome assembly of a pear dwarfing rootstock.</title>
        <authorList>
            <person name="Wang F."/>
            <person name="Wang J."/>
            <person name="Li S."/>
            <person name="Zhang Y."/>
            <person name="Fang M."/>
            <person name="Ma L."/>
            <person name="Zhao Y."/>
            <person name="Jiang S."/>
        </authorList>
    </citation>
    <scope>NUCLEOTIDE SEQUENCE [LARGE SCALE GENOMIC DNA]</scope>
</reference>
<gene>
    <name evidence="2" type="ORF">D8674_014268</name>
</gene>
<dbReference type="EMBL" id="SMOL01000401">
    <property type="protein sequence ID" value="KAB2618399.1"/>
    <property type="molecule type" value="Genomic_DNA"/>
</dbReference>
<evidence type="ECO:0000313" key="2">
    <source>
        <dbReference type="EMBL" id="KAB2618399.1"/>
    </source>
</evidence>
<accession>A0A5N5GS40</accession>
<dbReference type="AlphaFoldDB" id="A0A5N5GS40"/>
<organism evidence="2 3">
    <name type="scientific">Pyrus ussuriensis x Pyrus communis</name>
    <dbReference type="NCBI Taxonomy" id="2448454"/>
    <lineage>
        <taxon>Eukaryota</taxon>
        <taxon>Viridiplantae</taxon>
        <taxon>Streptophyta</taxon>
        <taxon>Embryophyta</taxon>
        <taxon>Tracheophyta</taxon>
        <taxon>Spermatophyta</taxon>
        <taxon>Magnoliopsida</taxon>
        <taxon>eudicotyledons</taxon>
        <taxon>Gunneridae</taxon>
        <taxon>Pentapetalae</taxon>
        <taxon>rosids</taxon>
        <taxon>fabids</taxon>
        <taxon>Rosales</taxon>
        <taxon>Rosaceae</taxon>
        <taxon>Amygdaloideae</taxon>
        <taxon>Maleae</taxon>
        <taxon>Pyrus</taxon>
    </lineage>
</organism>
<dbReference type="PANTHER" id="PTHR35505:SF5">
    <property type="entry name" value="SUBSTRATE CARRIER FAMILY PROTEIN"/>
    <property type="match status" value="1"/>
</dbReference>
<comment type="caution">
    <text evidence="2">The sequence shown here is derived from an EMBL/GenBank/DDBJ whole genome shotgun (WGS) entry which is preliminary data.</text>
</comment>
<feature type="region of interest" description="Disordered" evidence="1">
    <location>
        <begin position="353"/>
        <end position="444"/>
    </location>
</feature>
<name>A0A5N5GS40_9ROSA</name>
<feature type="compositionally biased region" description="Basic and acidic residues" evidence="1">
    <location>
        <begin position="394"/>
        <end position="413"/>
    </location>
</feature>
<dbReference type="PANTHER" id="PTHR35505">
    <property type="entry name" value="OS01G0600300 PROTEIN"/>
    <property type="match status" value="1"/>
</dbReference>
<feature type="compositionally biased region" description="Basic and acidic residues" evidence="1">
    <location>
        <begin position="435"/>
        <end position="444"/>
    </location>
</feature>
<keyword evidence="3" id="KW-1185">Reference proteome</keyword>
<reference evidence="2 3" key="1">
    <citation type="submission" date="2019-09" db="EMBL/GenBank/DDBJ databases">
        <authorList>
            <person name="Ou C."/>
        </authorList>
    </citation>
    <scope>NUCLEOTIDE SEQUENCE [LARGE SCALE GENOMIC DNA]</scope>
    <source>
        <strain evidence="2">S2</strain>
        <tissue evidence="2">Leaf</tissue>
    </source>
</reference>
<proteinExistence type="predicted"/>
<protein>
    <submittedName>
        <fullName evidence="2">Uncharacterized protein</fullName>
    </submittedName>
</protein>